<dbReference type="Pfam" id="PF17200">
    <property type="entry name" value="sCache_2"/>
    <property type="match status" value="1"/>
</dbReference>
<dbReference type="Gene3D" id="1.10.287.950">
    <property type="entry name" value="Methyl-accepting chemotaxis protein"/>
    <property type="match status" value="1"/>
</dbReference>
<dbReference type="Proteomes" id="UP000663207">
    <property type="component" value="Chromosome"/>
</dbReference>
<dbReference type="PANTHER" id="PTHR32089">
    <property type="entry name" value="METHYL-ACCEPTING CHEMOTAXIS PROTEIN MCPB"/>
    <property type="match status" value="1"/>
</dbReference>
<dbReference type="InterPro" id="IPR003660">
    <property type="entry name" value="HAMP_dom"/>
</dbReference>
<proteinExistence type="inferred from homology"/>
<sequence length="545" mass="58815">MIALLRKLSVLQRLILMLLLAALGTLVFGGLSIREQYNNLEAQKWLQNDGQLDTVLSIAKGFEDRVTEGVLSEQQAKDAVLEILGDSHYGNGGYFIVVGPDDNIIAHGAGQQWLGRSIREFRLADGDNPVADLVQQARAKEKGMRTYEIANPATGRAEDKLTESRQFVPWGWTLITGAYIEDIHSVMETAIWHYFLIMLGISIPLLAMFVMLNISITAPLKDAILAMEDIAQGEGDLRARLDTHGRDEISELARAFNLFVAKIAALVEQMQPLGRELDQDARQLMVAVEESGQSSEHIHRETASVATAINQMLATSHEMAGNTQQAADAATSVQQQAQKTQTLMGNTVTQTQTLVADLKAAEVTTEQLGAASAKVGSIVDVIRAIADQTNLLALNAAIEAARAGSHGRGFAVVADEVRALANRTQDSTNEIQAIISDIQSGITSVMQSNADNQAQSVELQAQAEQAGDALNAILSLIDHINGMNTQLASATEEQSLVTEEINRNISNISELMEVLAAGNDGNAKAAEHLQQISTQMSSCLGQFKI</sequence>
<dbReference type="PANTHER" id="PTHR32089:SF119">
    <property type="entry name" value="METHYL-ACCEPTING CHEMOTAXIS PROTEIN CTPL"/>
    <property type="match status" value="1"/>
</dbReference>
<feature type="transmembrane region" description="Helical" evidence="9">
    <location>
        <begin position="191"/>
        <end position="212"/>
    </location>
</feature>
<keyword evidence="13" id="KW-1185">Reference proteome</keyword>
<keyword evidence="6 8" id="KW-0807">Transducer</keyword>
<dbReference type="SMART" id="SM00283">
    <property type="entry name" value="MA"/>
    <property type="match status" value="1"/>
</dbReference>
<dbReference type="SMART" id="SM01049">
    <property type="entry name" value="Cache_2"/>
    <property type="match status" value="1"/>
</dbReference>
<evidence type="ECO:0000256" key="2">
    <source>
        <dbReference type="ARBA" id="ARBA00022475"/>
    </source>
</evidence>
<keyword evidence="2" id="KW-1003">Cell membrane</keyword>
<reference evidence="12 13" key="1">
    <citation type="submission" date="2021-03" db="EMBL/GenBank/DDBJ databases">
        <title>Novel species identification of genus Shewanella.</title>
        <authorList>
            <person name="Liu G."/>
            <person name="Zhang Q."/>
        </authorList>
    </citation>
    <scope>NUCLEOTIDE SEQUENCE [LARGE SCALE GENOMIC DNA]</scope>
    <source>
        <strain evidence="12 13">FJAT-52962</strain>
    </source>
</reference>
<gene>
    <name evidence="12" type="ORF">JYB85_09640</name>
</gene>
<dbReference type="InterPro" id="IPR004090">
    <property type="entry name" value="Chemotax_Me-accpt_rcpt"/>
</dbReference>
<dbReference type="CDD" id="cd11386">
    <property type="entry name" value="MCP_signal"/>
    <property type="match status" value="1"/>
</dbReference>
<dbReference type="InterPro" id="IPR004089">
    <property type="entry name" value="MCPsignal_dom"/>
</dbReference>
<evidence type="ECO:0000256" key="4">
    <source>
        <dbReference type="ARBA" id="ARBA00022989"/>
    </source>
</evidence>
<evidence type="ECO:0000256" key="6">
    <source>
        <dbReference type="ARBA" id="ARBA00023224"/>
    </source>
</evidence>
<dbReference type="PRINTS" id="PR00260">
    <property type="entry name" value="CHEMTRNSDUCR"/>
</dbReference>
<evidence type="ECO:0000313" key="12">
    <source>
        <dbReference type="EMBL" id="QSX35656.1"/>
    </source>
</evidence>
<dbReference type="PROSITE" id="PS50885">
    <property type="entry name" value="HAMP"/>
    <property type="match status" value="1"/>
</dbReference>
<dbReference type="SMART" id="SM00304">
    <property type="entry name" value="HAMP"/>
    <property type="match status" value="1"/>
</dbReference>
<dbReference type="SUPFAM" id="SSF58104">
    <property type="entry name" value="Methyl-accepting chemotaxis protein (MCP) signaling domain"/>
    <property type="match status" value="1"/>
</dbReference>
<protein>
    <submittedName>
        <fullName evidence="12">Methyl-accepting chemotaxis protein</fullName>
    </submittedName>
</protein>
<dbReference type="CDD" id="cd06225">
    <property type="entry name" value="HAMP"/>
    <property type="match status" value="1"/>
</dbReference>
<evidence type="ECO:0000256" key="1">
    <source>
        <dbReference type="ARBA" id="ARBA00004651"/>
    </source>
</evidence>
<feature type="domain" description="Methyl-accepting transducer" evidence="10">
    <location>
        <begin position="273"/>
        <end position="509"/>
    </location>
</feature>
<evidence type="ECO:0000256" key="5">
    <source>
        <dbReference type="ARBA" id="ARBA00023136"/>
    </source>
</evidence>
<dbReference type="Pfam" id="PF00672">
    <property type="entry name" value="HAMP"/>
    <property type="match status" value="1"/>
</dbReference>
<name>A0ABX7QVX8_9GAMM</name>
<accession>A0ABX7QVX8</accession>
<dbReference type="EMBL" id="CP071502">
    <property type="protein sequence ID" value="QSX35656.1"/>
    <property type="molecule type" value="Genomic_DNA"/>
</dbReference>
<keyword evidence="3 9" id="KW-0812">Transmembrane</keyword>
<dbReference type="RefSeq" id="WP_207379147.1">
    <property type="nucleotide sequence ID" value="NZ_CP071502.1"/>
</dbReference>
<keyword evidence="5 9" id="KW-0472">Membrane</keyword>
<evidence type="ECO:0000259" key="10">
    <source>
        <dbReference type="PROSITE" id="PS50111"/>
    </source>
</evidence>
<comment type="similarity">
    <text evidence="7">Belongs to the methyl-accepting chemotaxis (MCP) protein family.</text>
</comment>
<dbReference type="Gene3D" id="3.30.450.20">
    <property type="entry name" value="PAS domain"/>
    <property type="match status" value="1"/>
</dbReference>
<evidence type="ECO:0000313" key="13">
    <source>
        <dbReference type="Proteomes" id="UP000663207"/>
    </source>
</evidence>
<comment type="subcellular location">
    <subcellularLocation>
        <location evidence="1">Cell membrane</location>
        <topology evidence="1">Multi-pass membrane protein</topology>
    </subcellularLocation>
</comment>
<evidence type="ECO:0000256" key="8">
    <source>
        <dbReference type="PROSITE-ProRule" id="PRU00284"/>
    </source>
</evidence>
<organism evidence="12 13">
    <name type="scientific">Shewanella sedimentimangrovi</name>
    <dbReference type="NCBI Taxonomy" id="2814293"/>
    <lineage>
        <taxon>Bacteria</taxon>
        <taxon>Pseudomonadati</taxon>
        <taxon>Pseudomonadota</taxon>
        <taxon>Gammaproteobacteria</taxon>
        <taxon>Alteromonadales</taxon>
        <taxon>Shewanellaceae</taxon>
        <taxon>Shewanella</taxon>
    </lineage>
</organism>
<evidence type="ECO:0000256" key="9">
    <source>
        <dbReference type="SAM" id="Phobius"/>
    </source>
</evidence>
<evidence type="ECO:0000256" key="7">
    <source>
        <dbReference type="ARBA" id="ARBA00029447"/>
    </source>
</evidence>
<dbReference type="PROSITE" id="PS50111">
    <property type="entry name" value="CHEMOTAXIS_TRANSDUC_2"/>
    <property type="match status" value="1"/>
</dbReference>
<dbReference type="InterPro" id="IPR033480">
    <property type="entry name" value="sCache_2"/>
</dbReference>
<feature type="domain" description="HAMP" evidence="11">
    <location>
        <begin position="214"/>
        <end position="268"/>
    </location>
</feature>
<dbReference type="Pfam" id="PF00015">
    <property type="entry name" value="MCPsignal"/>
    <property type="match status" value="1"/>
</dbReference>
<keyword evidence="4 9" id="KW-1133">Transmembrane helix</keyword>
<evidence type="ECO:0000256" key="3">
    <source>
        <dbReference type="ARBA" id="ARBA00022692"/>
    </source>
</evidence>
<evidence type="ECO:0000259" key="11">
    <source>
        <dbReference type="PROSITE" id="PS50885"/>
    </source>
</evidence>